<proteinExistence type="predicted"/>
<keyword evidence="2" id="KW-1185">Reference proteome</keyword>
<dbReference type="InterPro" id="IPR010268">
    <property type="entry name" value="PaREP1"/>
</dbReference>
<dbReference type="eggNOG" id="arCOG03721">
    <property type="taxonomic scope" value="Archaea"/>
</dbReference>
<dbReference type="RefSeq" id="WP_013335511.1">
    <property type="nucleotide sequence ID" value="NC_014537.1"/>
</dbReference>
<dbReference type="PANTHER" id="PTHR34237">
    <property type="entry name" value="PAREP8-RELATED"/>
    <property type="match status" value="1"/>
</dbReference>
<dbReference type="HOGENOM" id="CLU_115256_0_0_2"/>
<dbReference type="Gene3D" id="1.20.120.330">
    <property type="entry name" value="Nucleotidyltransferases domain 2"/>
    <property type="match status" value="1"/>
</dbReference>
<dbReference type="EMBL" id="CP002100">
    <property type="protein sequence ID" value="ADN49786.1"/>
    <property type="molecule type" value="Genomic_DNA"/>
</dbReference>
<sequence>MEELIRMAEERGIDVEDLIINAIRSRSKDPLESIRLRIELARKFITEARERLNTGDSIQASEKAYKAAEEVVKALAEKFNIPEYQQAIKEGRWYTHQLSSAASKLSRTLGNWVLNGWSSAYLLHVWGFHEAKLSADDIVGYVNEVERMVKEAEKLLTH</sequence>
<name>E1QTY9_VULDI</name>
<dbReference type="PANTHER" id="PTHR34237:SF4">
    <property type="entry name" value="PAREP1 FAMILY PROTEIN"/>
    <property type="match status" value="1"/>
</dbReference>
<reference evidence="2" key="2">
    <citation type="journal article" date="2010" name="Stand. Genomic Sci.">
        <title>Complete genome sequence of Vulcanisaeta distributa type strain (IC-017T).</title>
        <authorList>
            <person name="Mavromatis K."/>
            <person name="Sikorski J."/>
            <person name="Pabst E."/>
            <person name="Teshima H."/>
            <person name="Lapidus A."/>
            <person name="Lucas S."/>
            <person name="Nolan M."/>
            <person name="Glavina Del Rio T."/>
            <person name="Cheng J."/>
            <person name="Bruce D."/>
            <person name="Goodwin L."/>
            <person name="Pitluck S."/>
            <person name="Liolios K."/>
            <person name="Ivanova N."/>
            <person name="Mikhailova N."/>
            <person name="Pati A."/>
            <person name="Chen A."/>
            <person name="Palaniappan K."/>
            <person name="Land M."/>
            <person name="Hauser L."/>
            <person name="Chang Y."/>
            <person name="Jeffries C."/>
            <person name="Rohde M."/>
            <person name="Spring S."/>
            <person name="Goker M."/>
            <person name="Wirth R."/>
            <person name="Woyke T."/>
            <person name="Bristow J."/>
            <person name="Eisen J."/>
            <person name="Markowitz V."/>
            <person name="Hugenholtz P."/>
            <person name="Klenk H."/>
            <person name="Kyrpides N."/>
        </authorList>
    </citation>
    <scope>NUCLEOTIDE SEQUENCE [LARGE SCALE GENOMIC DNA]</scope>
    <source>
        <strain evidence="2">DSM 14429 / JCM 11212 / NBRC 100878 / IC-017</strain>
    </source>
</reference>
<dbReference type="STRING" id="572478.Vdis_0383"/>
<accession>E1QTY9</accession>
<reference evidence="1 2" key="1">
    <citation type="journal article" date="2010" name="Stand. Genomic Sci.">
        <title>Complete genome sequence of Vulcanisaeta distributa type strain (IC-017).</title>
        <authorList>
            <person name="Mavromatis K."/>
            <person name="Sikorski J."/>
            <person name="Pabst E."/>
            <person name="Teshima H."/>
            <person name="Lapidus A."/>
            <person name="Lucas S."/>
            <person name="Nolan M."/>
            <person name="Glavina Del Rio T."/>
            <person name="Cheng J.F."/>
            <person name="Bruce D."/>
            <person name="Goodwin L."/>
            <person name="Pitluck S."/>
            <person name="Liolios K."/>
            <person name="Ivanova N."/>
            <person name="Mikhailova N."/>
            <person name="Pati A."/>
            <person name="Chen A."/>
            <person name="Palaniappan K."/>
            <person name="Land M."/>
            <person name="Hauser L."/>
            <person name="Chang Y.J."/>
            <person name="Jeffries C.D."/>
            <person name="Rohde M."/>
            <person name="Spring S."/>
            <person name="Goker M."/>
            <person name="Wirth R."/>
            <person name="Woyke T."/>
            <person name="Bristow J."/>
            <person name="Eisen J.A."/>
            <person name="Markowitz V."/>
            <person name="Hugenholtz P."/>
            <person name="Klenk H.P."/>
            <person name="Kyrpides N.C."/>
        </authorList>
    </citation>
    <scope>NUCLEOTIDE SEQUENCE [LARGE SCALE GENOMIC DNA]</scope>
    <source>
        <strain evidence="2">DSM 14429 / JCM 11212 / NBRC 100878 / IC-017</strain>
    </source>
</reference>
<gene>
    <name evidence="1" type="ordered locus">Vdis_0383</name>
</gene>
<protein>
    <submittedName>
        <fullName evidence="1">PaREP1 family protein</fullName>
    </submittedName>
</protein>
<dbReference type="AlphaFoldDB" id="E1QTY9"/>
<dbReference type="GeneID" id="9751301"/>
<evidence type="ECO:0000313" key="1">
    <source>
        <dbReference type="EMBL" id="ADN49786.1"/>
    </source>
</evidence>
<evidence type="ECO:0000313" key="2">
    <source>
        <dbReference type="Proteomes" id="UP000006681"/>
    </source>
</evidence>
<dbReference type="KEGG" id="vdi:Vdis_0383"/>
<organism evidence="1 2">
    <name type="scientific">Vulcanisaeta distributa (strain DSM 14429 / JCM 11212 / NBRC 100878 / IC-017)</name>
    <dbReference type="NCBI Taxonomy" id="572478"/>
    <lineage>
        <taxon>Archaea</taxon>
        <taxon>Thermoproteota</taxon>
        <taxon>Thermoprotei</taxon>
        <taxon>Thermoproteales</taxon>
        <taxon>Thermoproteaceae</taxon>
        <taxon>Vulcanisaeta</taxon>
    </lineage>
</organism>
<dbReference type="Pfam" id="PF05942">
    <property type="entry name" value="PaREP1"/>
    <property type="match status" value="1"/>
</dbReference>
<dbReference type="Proteomes" id="UP000006681">
    <property type="component" value="Chromosome"/>
</dbReference>